<dbReference type="SUPFAM" id="SSF53271">
    <property type="entry name" value="PRTase-like"/>
    <property type="match status" value="1"/>
</dbReference>
<dbReference type="Proteomes" id="UP000265926">
    <property type="component" value="Unassembled WGS sequence"/>
</dbReference>
<evidence type="ECO:0000256" key="9">
    <source>
        <dbReference type="PIRSR" id="PIRSR000485-2"/>
    </source>
</evidence>
<dbReference type="InterPro" id="IPR000836">
    <property type="entry name" value="PRTase_dom"/>
</dbReference>
<dbReference type="SUPFAM" id="SSF56235">
    <property type="entry name" value="N-terminal nucleophile aminohydrolases (Ntn hydrolases)"/>
    <property type="match status" value="1"/>
</dbReference>
<reference evidence="12 13" key="1">
    <citation type="submission" date="2018-08" db="EMBL/GenBank/DDBJ databases">
        <title>Pallidiluteibacterium maritimus gen. nov., sp. nov., isolated from coastal sediment.</title>
        <authorList>
            <person name="Zhou L.Y."/>
        </authorList>
    </citation>
    <scope>NUCLEOTIDE SEQUENCE [LARGE SCALE GENOMIC DNA]</scope>
    <source>
        <strain evidence="12 13">XSD2</strain>
    </source>
</reference>
<dbReference type="InterPro" id="IPR029055">
    <property type="entry name" value="Ntn_hydrolases_N"/>
</dbReference>
<keyword evidence="13" id="KW-1185">Reference proteome</keyword>
<comment type="pathway">
    <text evidence="1 8">Purine metabolism; IMP biosynthesis via de novo pathway; N(1)-(5-phospho-D-ribosyl)glycinamide from 5-phospho-alpha-D-ribose 1-diphosphate: step 1/2.</text>
</comment>
<dbReference type="AlphaFoldDB" id="A0A399SS60"/>
<dbReference type="PIRSF" id="PIRSF000485">
    <property type="entry name" value="Amd_phspho_trans"/>
    <property type="match status" value="1"/>
</dbReference>
<dbReference type="PROSITE" id="PS51278">
    <property type="entry name" value="GATASE_TYPE_2"/>
    <property type="match status" value="1"/>
</dbReference>
<dbReference type="Gene3D" id="3.60.20.10">
    <property type="entry name" value="Glutamine Phosphoribosylpyrophosphate, subunit 1, domain 1"/>
    <property type="match status" value="1"/>
</dbReference>
<evidence type="ECO:0000256" key="7">
    <source>
        <dbReference type="ARBA" id="ARBA00022962"/>
    </source>
</evidence>
<keyword evidence="6 8" id="KW-0658">Purine biosynthesis</keyword>
<comment type="similarity">
    <text evidence="2 8">In the C-terminal section; belongs to the purine/pyrimidine phosphoribosyltransferase family.</text>
</comment>
<dbReference type="Gene3D" id="3.40.50.2020">
    <property type="match status" value="1"/>
</dbReference>
<dbReference type="GO" id="GO:0046872">
    <property type="term" value="F:metal ion binding"/>
    <property type="evidence" value="ECO:0007669"/>
    <property type="project" value="UniProtKB-KW"/>
</dbReference>
<gene>
    <name evidence="12" type="ORF">D1614_17070</name>
</gene>
<evidence type="ECO:0000256" key="2">
    <source>
        <dbReference type="ARBA" id="ARBA00010138"/>
    </source>
</evidence>
<dbReference type="CDD" id="cd06223">
    <property type="entry name" value="PRTases_typeI"/>
    <property type="match status" value="1"/>
</dbReference>
<keyword evidence="9" id="KW-0460">Magnesium</keyword>
<dbReference type="InterPro" id="IPR029057">
    <property type="entry name" value="PRTase-like"/>
</dbReference>
<comment type="cofactor">
    <cofactor evidence="9">
        <name>Mg(2+)</name>
        <dbReference type="ChEBI" id="CHEBI:18420"/>
    </cofactor>
    <text evidence="9">Binds 1 Mg(2+) ion per subunit.</text>
</comment>
<comment type="cofactor">
    <cofactor evidence="10">
        <name>[4Fe-4S] cluster</name>
        <dbReference type="ChEBI" id="CHEBI:49883"/>
    </cofactor>
    <text evidence="10">Binds 1 [4Fe-4S] cluster per subunit.</text>
</comment>
<accession>A0A399SS60</accession>
<dbReference type="GO" id="GO:0006189">
    <property type="term" value="P:'de novo' IMP biosynthetic process"/>
    <property type="evidence" value="ECO:0007669"/>
    <property type="project" value="UniProtKB-UniPathway"/>
</dbReference>
<feature type="binding site" evidence="10">
    <location>
        <position position="466"/>
    </location>
    <ligand>
        <name>[4Fe-4S] cluster</name>
        <dbReference type="ChEBI" id="CHEBI:49883"/>
    </ligand>
</feature>
<keyword evidence="10" id="KW-0411">Iron-sulfur</keyword>
<feature type="binding site" evidence="9">
    <location>
        <position position="344"/>
    </location>
    <ligand>
        <name>Mg(2+)</name>
        <dbReference type="ChEBI" id="CHEBI:18420"/>
    </ligand>
</feature>
<evidence type="ECO:0000256" key="4">
    <source>
        <dbReference type="ARBA" id="ARBA00022676"/>
    </source>
</evidence>
<dbReference type="InterPro" id="IPR005854">
    <property type="entry name" value="PurF"/>
</dbReference>
<proteinExistence type="inferred from homology"/>
<keyword evidence="9" id="KW-0479">Metal-binding</keyword>
<evidence type="ECO:0000259" key="11">
    <source>
        <dbReference type="PROSITE" id="PS51278"/>
    </source>
</evidence>
<evidence type="ECO:0000256" key="1">
    <source>
        <dbReference type="ARBA" id="ARBA00005209"/>
    </source>
</evidence>
<dbReference type="EC" id="2.4.2.14" evidence="3 8"/>
<evidence type="ECO:0000256" key="3">
    <source>
        <dbReference type="ARBA" id="ARBA00011941"/>
    </source>
</evidence>
<comment type="caution">
    <text evidence="12">The sequence shown here is derived from an EMBL/GenBank/DDBJ whole genome shotgun (WGS) entry which is preliminary data.</text>
</comment>
<dbReference type="OrthoDB" id="9801213at2"/>
<keyword evidence="5 8" id="KW-0808">Transferase</keyword>
<evidence type="ECO:0000256" key="8">
    <source>
        <dbReference type="PIRNR" id="PIRNR000485"/>
    </source>
</evidence>
<evidence type="ECO:0000256" key="10">
    <source>
        <dbReference type="PIRSR" id="PIRSR000485-3"/>
    </source>
</evidence>
<dbReference type="GO" id="GO:0004044">
    <property type="term" value="F:amidophosphoribosyltransferase activity"/>
    <property type="evidence" value="ECO:0007669"/>
    <property type="project" value="UniProtKB-EC"/>
</dbReference>
<dbReference type="UniPathway" id="UPA00074">
    <property type="reaction ID" value="UER00124"/>
</dbReference>
<keyword evidence="7" id="KW-0315">Glutamine amidotransferase</keyword>
<dbReference type="RefSeq" id="WP_119439232.1">
    <property type="nucleotide sequence ID" value="NZ_QWGR01000011.1"/>
</dbReference>
<dbReference type="PANTHER" id="PTHR11907">
    <property type="entry name" value="AMIDOPHOSPHORIBOSYLTRANSFERASE"/>
    <property type="match status" value="1"/>
</dbReference>
<feature type="domain" description="Glutamine amidotransferase type-2" evidence="11">
    <location>
        <begin position="1"/>
        <end position="218"/>
    </location>
</feature>
<evidence type="ECO:0000313" key="12">
    <source>
        <dbReference type="EMBL" id="RIJ46916.1"/>
    </source>
</evidence>
<dbReference type="GO" id="GO:0051536">
    <property type="term" value="F:iron-sulfur cluster binding"/>
    <property type="evidence" value="ECO:0007669"/>
    <property type="project" value="UniProtKB-KW"/>
</dbReference>
<feature type="binding site" evidence="9">
    <location>
        <position position="280"/>
    </location>
    <ligand>
        <name>Mg(2+)</name>
        <dbReference type="ChEBI" id="CHEBI:18420"/>
    </ligand>
</feature>
<feature type="binding site" evidence="10">
    <location>
        <position position="463"/>
    </location>
    <ligand>
        <name>[4Fe-4S] cluster</name>
        <dbReference type="ChEBI" id="CHEBI:49883"/>
    </ligand>
</feature>
<evidence type="ECO:0000313" key="13">
    <source>
        <dbReference type="Proteomes" id="UP000265926"/>
    </source>
</evidence>
<dbReference type="EMBL" id="QWGR01000011">
    <property type="protein sequence ID" value="RIJ46916.1"/>
    <property type="molecule type" value="Genomic_DNA"/>
</dbReference>
<dbReference type="GO" id="GO:0009113">
    <property type="term" value="P:purine nucleobase biosynthetic process"/>
    <property type="evidence" value="ECO:0007669"/>
    <property type="project" value="InterPro"/>
</dbReference>
<keyword evidence="10" id="KW-0408">Iron</keyword>
<feature type="binding site" evidence="10">
    <location>
        <position position="233"/>
    </location>
    <ligand>
        <name>[4Fe-4S] cluster</name>
        <dbReference type="ChEBI" id="CHEBI:49883"/>
    </ligand>
</feature>
<feature type="binding site" evidence="10">
    <location>
        <position position="380"/>
    </location>
    <ligand>
        <name>[4Fe-4S] cluster</name>
        <dbReference type="ChEBI" id="CHEBI:49883"/>
    </ligand>
</feature>
<comment type="catalytic activity">
    <reaction evidence="8">
        <text>5-phospho-beta-D-ribosylamine + L-glutamate + diphosphate = 5-phospho-alpha-D-ribose 1-diphosphate + L-glutamine + H2O</text>
        <dbReference type="Rhea" id="RHEA:14905"/>
        <dbReference type="ChEBI" id="CHEBI:15377"/>
        <dbReference type="ChEBI" id="CHEBI:29985"/>
        <dbReference type="ChEBI" id="CHEBI:33019"/>
        <dbReference type="ChEBI" id="CHEBI:58017"/>
        <dbReference type="ChEBI" id="CHEBI:58359"/>
        <dbReference type="ChEBI" id="CHEBI:58681"/>
        <dbReference type="EC" id="2.4.2.14"/>
    </reaction>
</comment>
<organism evidence="12 13">
    <name type="scientific">Maribellus luteus</name>
    <dbReference type="NCBI Taxonomy" id="2305463"/>
    <lineage>
        <taxon>Bacteria</taxon>
        <taxon>Pseudomonadati</taxon>
        <taxon>Bacteroidota</taxon>
        <taxon>Bacteroidia</taxon>
        <taxon>Marinilabiliales</taxon>
        <taxon>Prolixibacteraceae</taxon>
        <taxon>Maribellus</taxon>
    </lineage>
</organism>
<dbReference type="Pfam" id="PF13537">
    <property type="entry name" value="GATase_7"/>
    <property type="match status" value="1"/>
</dbReference>
<keyword evidence="4 8" id="KW-0328">Glycosyltransferase</keyword>
<protein>
    <recommendedName>
        <fullName evidence="3 8">Amidophosphoribosyltransferase</fullName>
        <shortName evidence="8">ATase</shortName>
        <ecNumber evidence="3 8">2.4.2.14</ecNumber>
    </recommendedName>
    <alternativeName>
        <fullName evidence="8">Glutamine phosphoribosylpyrophosphate amidotransferase</fullName>
    </alternativeName>
</protein>
<feature type="binding site" evidence="9">
    <location>
        <position position="343"/>
    </location>
    <ligand>
        <name>Mg(2+)</name>
        <dbReference type="ChEBI" id="CHEBI:18420"/>
    </ligand>
</feature>
<sequence>MSGFFGSVLKNDCVADVFYGTDYHSHLGTKRAGMAFHCSEKGFQRAIHSLEDGYFRNKFENDIAGFKGNCGIGVISDSEAQPILVTSHLGRFAVATVSKIVNIDELEEQFMQMRRTFSETSQGSVNPTELVAMLIAEGEDFVAGIENVFKRIKGSCSMMILTENGIIAARDKLGRTPIIVGKKENGYGLTFETCAFPNLGYEVEKYLGPGEIVSVTADGCEQLRKPSEKMQICSFLWVYYGYPPSFYEGINVDESRYRCGAALAKDDNAKADFVAGIPDSGVGHAMGYSNEKRIPLKRPYSKYTPTWPRSFMPQNQNMRDLVAKMKLIPNNSILKGNSGVFLDDSIVRGTQLKDNVTDLHAAGISEVHVRIACPPLTYPCEFLNFSRSRSNFDLATYKAVAQLENKTEEEMIGYDMSEYSDSNSPKHQAMVEQICKNLNLTTLKFQKLEDLVEAIGLPKEKLCTHCWDGSSHF</sequence>
<evidence type="ECO:0000256" key="5">
    <source>
        <dbReference type="ARBA" id="ARBA00022679"/>
    </source>
</evidence>
<dbReference type="InterPro" id="IPR017932">
    <property type="entry name" value="GATase_2_dom"/>
</dbReference>
<name>A0A399SS60_9BACT</name>
<evidence type="ECO:0000256" key="6">
    <source>
        <dbReference type="ARBA" id="ARBA00022755"/>
    </source>
</evidence>